<proteinExistence type="predicted"/>
<evidence type="ECO:0000313" key="2">
    <source>
        <dbReference type="Proteomes" id="UP000821853"/>
    </source>
</evidence>
<comment type="caution">
    <text evidence="1">The sequence shown here is derived from an EMBL/GenBank/DDBJ whole genome shotgun (WGS) entry which is preliminary data.</text>
</comment>
<dbReference type="OrthoDB" id="5978526at2759"/>
<dbReference type="EMBL" id="JABSTR010000002">
    <property type="protein sequence ID" value="KAH9364364.1"/>
    <property type="molecule type" value="Genomic_DNA"/>
</dbReference>
<dbReference type="AlphaFoldDB" id="A0A9J6FQK5"/>
<dbReference type="PANTHER" id="PTHR34615:SF1">
    <property type="entry name" value="PX DOMAIN-CONTAINING PROTEIN"/>
    <property type="match status" value="1"/>
</dbReference>
<name>A0A9J6FQK5_HAELO</name>
<dbReference type="Proteomes" id="UP000821853">
    <property type="component" value="Chromosome 10"/>
</dbReference>
<accession>A0A9J6FQK5</accession>
<organism evidence="1 2">
    <name type="scientific">Haemaphysalis longicornis</name>
    <name type="common">Bush tick</name>
    <dbReference type="NCBI Taxonomy" id="44386"/>
    <lineage>
        <taxon>Eukaryota</taxon>
        <taxon>Metazoa</taxon>
        <taxon>Ecdysozoa</taxon>
        <taxon>Arthropoda</taxon>
        <taxon>Chelicerata</taxon>
        <taxon>Arachnida</taxon>
        <taxon>Acari</taxon>
        <taxon>Parasitiformes</taxon>
        <taxon>Ixodida</taxon>
        <taxon>Ixodoidea</taxon>
        <taxon>Ixodidae</taxon>
        <taxon>Haemaphysalinae</taxon>
        <taxon>Haemaphysalis</taxon>
    </lineage>
</organism>
<evidence type="ECO:0008006" key="3">
    <source>
        <dbReference type="Google" id="ProtNLM"/>
    </source>
</evidence>
<protein>
    <recommendedName>
        <fullName evidence="3">DDE Tnp4 domain-containing protein</fullName>
    </recommendedName>
</protein>
<dbReference type="VEuPathDB" id="VectorBase:HLOH_056252"/>
<keyword evidence="2" id="KW-1185">Reference proteome</keyword>
<reference evidence="1 2" key="1">
    <citation type="journal article" date="2020" name="Cell">
        <title>Large-Scale Comparative Analyses of Tick Genomes Elucidate Their Genetic Diversity and Vector Capacities.</title>
        <authorList>
            <consortium name="Tick Genome and Microbiome Consortium (TIGMIC)"/>
            <person name="Jia N."/>
            <person name="Wang J."/>
            <person name="Shi W."/>
            <person name="Du L."/>
            <person name="Sun Y."/>
            <person name="Zhan W."/>
            <person name="Jiang J.F."/>
            <person name="Wang Q."/>
            <person name="Zhang B."/>
            <person name="Ji P."/>
            <person name="Bell-Sakyi L."/>
            <person name="Cui X.M."/>
            <person name="Yuan T.T."/>
            <person name="Jiang B.G."/>
            <person name="Yang W.F."/>
            <person name="Lam T.T."/>
            <person name="Chang Q.C."/>
            <person name="Ding S.J."/>
            <person name="Wang X.J."/>
            <person name="Zhu J.G."/>
            <person name="Ruan X.D."/>
            <person name="Zhao L."/>
            <person name="Wei J.T."/>
            <person name="Ye R.Z."/>
            <person name="Que T.C."/>
            <person name="Du C.H."/>
            <person name="Zhou Y.H."/>
            <person name="Cheng J.X."/>
            <person name="Dai P.F."/>
            <person name="Guo W.B."/>
            <person name="Han X.H."/>
            <person name="Huang E.J."/>
            <person name="Li L.F."/>
            <person name="Wei W."/>
            <person name="Gao Y.C."/>
            <person name="Liu J.Z."/>
            <person name="Shao H.Z."/>
            <person name="Wang X."/>
            <person name="Wang C.C."/>
            <person name="Yang T.C."/>
            <person name="Huo Q.B."/>
            <person name="Li W."/>
            <person name="Chen H.Y."/>
            <person name="Chen S.E."/>
            <person name="Zhou L.G."/>
            <person name="Ni X.B."/>
            <person name="Tian J.H."/>
            <person name="Sheng Y."/>
            <person name="Liu T."/>
            <person name="Pan Y.S."/>
            <person name="Xia L.Y."/>
            <person name="Li J."/>
            <person name="Zhao F."/>
            <person name="Cao W.C."/>
        </authorList>
    </citation>
    <scope>NUCLEOTIDE SEQUENCE [LARGE SCALE GENOMIC DNA]</scope>
    <source>
        <strain evidence="1">HaeL-2018</strain>
    </source>
</reference>
<sequence>MEALCMMLRRLAYPNRLCELEVEFGRHGTVICSVANKVLSHIENYIAHLLSDMNNHDWMTPSRMREFAEAVHTRGAQLRSCWGFIDGTACQISGLTMEQQEFSSGNKRFRGVKYQAVMCANGIICELDGPYKGRRHDACMLFDSIDFLVLPIKVQKVLMEGLLPFRGGRNFQHIVFHCGVLSCSTQRI</sequence>
<evidence type="ECO:0000313" key="1">
    <source>
        <dbReference type="EMBL" id="KAH9364364.1"/>
    </source>
</evidence>
<dbReference type="PANTHER" id="PTHR34615">
    <property type="entry name" value="PX DOMAIN-CONTAINING PROTEIN"/>
    <property type="match status" value="1"/>
</dbReference>
<gene>
    <name evidence="1" type="ORF">HPB48_003031</name>
</gene>